<dbReference type="InterPro" id="IPR020867">
    <property type="entry name" value="THF_DH/CycHdrlase_CS"/>
</dbReference>
<evidence type="ECO:0000256" key="6">
    <source>
        <dbReference type="ARBA" id="ARBA00022801"/>
    </source>
</evidence>
<comment type="caution">
    <text evidence="16">The sequence shown here is derived from an EMBL/GenBank/DDBJ whole genome shotgun (WGS) entry which is preliminary data.</text>
</comment>
<dbReference type="GO" id="GO:0005829">
    <property type="term" value="C:cytosol"/>
    <property type="evidence" value="ECO:0007669"/>
    <property type="project" value="TreeGrafter"/>
</dbReference>
<dbReference type="Proteomes" id="UP000252995">
    <property type="component" value="Unassembled WGS sequence"/>
</dbReference>
<dbReference type="GO" id="GO:0006164">
    <property type="term" value="P:purine nucleotide biosynthetic process"/>
    <property type="evidence" value="ECO:0007669"/>
    <property type="project" value="UniProtKB-KW"/>
</dbReference>
<protein>
    <recommendedName>
        <fullName evidence="13">Bifunctional protein FolD</fullName>
    </recommendedName>
    <domain>
        <recommendedName>
            <fullName evidence="13">Methylenetetrahydrofolate dehydrogenase</fullName>
            <ecNumber evidence="13">1.5.1.5</ecNumber>
        </recommendedName>
    </domain>
    <domain>
        <recommendedName>
            <fullName evidence="13">Methenyltetrahydrofolate cyclohydrolase</fullName>
            <ecNumber evidence="13">3.5.4.9</ecNumber>
        </recommendedName>
    </domain>
</protein>
<proteinExistence type="inferred from homology"/>
<keyword evidence="4 13" id="KW-0028">Amino-acid biosynthesis</keyword>
<keyword evidence="10 13" id="KW-0486">Methionine biosynthesis</keyword>
<feature type="domain" description="Tetrahydrofolate dehydrogenase/cyclohydrolase catalytic" evidence="14">
    <location>
        <begin position="39"/>
        <end position="154"/>
    </location>
</feature>
<dbReference type="GO" id="GO:0004477">
    <property type="term" value="F:methenyltetrahydrofolate cyclohydrolase activity"/>
    <property type="evidence" value="ECO:0007669"/>
    <property type="project" value="UniProtKB-UniRule"/>
</dbReference>
<name>A0A366GHZ3_9GAMM</name>
<dbReference type="EC" id="1.5.1.5" evidence="13"/>
<evidence type="ECO:0000256" key="2">
    <source>
        <dbReference type="ARBA" id="ARBA00011738"/>
    </source>
</evidence>
<evidence type="ECO:0000256" key="9">
    <source>
        <dbReference type="ARBA" id="ARBA00023102"/>
    </source>
</evidence>
<keyword evidence="3 13" id="KW-0554">One-carbon metabolism</keyword>
<comment type="similarity">
    <text evidence="13">Belongs to the tetrahydrofolate dehydrogenase/cyclohydrolase family.</text>
</comment>
<dbReference type="UniPathway" id="UPA00193"/>
<dbReference type="InterPro" id="IPR046346">
    <property type="entry name" value="Aminoacid_DH-like_N_sf"/>
</dbReference>
<dbReference type="Pfam" id="PF00763">
    <property type="entry name" value="THF_DHG_CYH"/>
    <property type="match status" value="1"/>
</dbReference>
<evidence type="ECO:0000256" key="11">
    <source>
        <dbReference type="ARBA" id="ARBA00023268"/>
    </source>
</evidence>
<dbReference type="GO" id="GO:0009086">
    <property type="term" value="P:methionine biosynthetic process"/>
    <property type="evidence" value="ECO:0007669"/>
    <property type="project" value="UniProtKB-KW"/>
</dbReference>
<dbReference type="PANTHER" id="PTHR48099:SF5">
    <property type="entry name" value="C-1-TETRAHYDROFOLATE SYNTHASE, CYTOPLASMIC"/>
    <property type="match status" value="1"/>
</dbReference>
<dbReference type="NCBIfam" id="NF010783">
    <property type="entry name" value="PRK14186.1"/>
    <property type="match status" value="1"/>
</dbReference>
<comment type="subunit">
    <text evidence="2 13">Homodimer.</text>
</comment>
<comment type="pathway">
    <text evidence="1 13">One-carbon metabolism; tetrahydrofolate interconversion.</text>
</comment>
<evidence type="ECO:0000259" key="15">
    <source>
        <dbReference type="Pfam" id="PF02882"/>
    </source>
</evidence>
<dbReference type="AlphaFoldDB" id="A0A366GHZ3"/>
<sequence>MKSSPPLVQLEFGRKHETIAGLHLSMPNRQDGNMSAKLINGKEIAAQVRQQVAAGVEARKQKGLRAPGLAVVLVGNDPASQVYVGNKVKACEEAGILSLSYDLPADTSQEALEALVDELNENPAVDGILVQLPLPEHLDADPILIKIRPDKDVDGFHPYNIGRLMQRKPTLRPCTPAGIITLLDSIDTPYKGQHAVIVGASNIVGRPMSMELLLKGATTTVCHRFTPDLAKFVGEADILIAAVGKPGLVKGEWIKPGATVIDVGINRMEDGKLKGDVEFEAAAERAAFITPVPGGVGPMTIATLLQNTLYAADVLHRV</sequence>
<evidence type="ECO:0000256" key="10">
    <source>
        <dbReference type="ARBA" id="ARBA00023167"/>
    </source>
</evidence>
<comment type="caution">
    <text evidence="13">Lacks conserved residue(s) required for the propagation of feature annotation.</text>
</comment>
<reference evidence="16 17" key="1">
    <citation type="submission" date="2018-06" db="EMBL/GenBank/DDBJ databases">
        <title>Freshwater and sediment microbial communities from various areas in North America, analyzing microbe dynamics in response to fracking.</title>
        <authorList>
            <person name="Lamendella R."/>
        </authorList>
    </citation>
    <scope>NUCLEOTIDE SEQUENCE [LARGE SCALE GENOMIC DNA]</scope>
    <source>
        <strain evidence="16 17">114J</strain>
    </source>
</reference>
<dbReference type="FunFam" id="3.40.50.10860:FF:000001">
    <property type="entry name" value="Bifunctional protein FolD"/>
    <property type="match status" value="1"/>
</dbReference>
<evidence type="ECO:0000259" key="14">
    <source>
        <dbReference type="Pfam" id="PF00763"/>
    </source>
</evidence>
<dbReference type="Pfam" id="PF02882">
    <property type="entry name" value="THF_DHG_CYH_C"/>
    <property type="match status" value="1"/>
</dbReference>
<dbReference type="Gene3D" id="3.40.50.10860">
    <property type="entry name" value="Leucine Dehydrogenase, chain A, domain 1"/>
    <property type="match status" value="1"/>
</dbReference>
<evidence type="ECO:0000256" key="5">
    <source>
        <dbReference type="ARBA" id="ARBA00022755"/>
    </source>
</evidence>
<evidence type="ECO:0000313" key="17">
    <source>
        <dbReference type="Proteomes" id="UP000252995"/>
    </source>
</evidence>
<evidence type="ECO:0000256" key="4">
    <source>
        <dbReference type="ARBA" id="ARBA00022605"/>
    </source>
</evidence>
<organism evidence="16 17">
    <name type="scientific">Marinobacter pelagius</name>
    <dbReference type="NCBI Taxonomy" id="379482"/>
    <lineage>
        <taxon>Bacteria</taxon>
        <taxon>Pseudomonadati</taxon>
        <taxon>Pseudomonadota</taxon>
        <taxon>Gammaproteobacteria</taxon>
        <taxon>Pseudomonadales</taxon>
        <taxon>Marinobacteraceae</taxon>
        <taxon>Marinobacter</taxon>
    </lineage>
</organism>
<dbReference type="PROSITE" id="PS00767">
    <property type="entry name" value="THF_DHG_CYH_2"/>
    <property type="match status" value="1"/>
</dbReference>
<dbReference type="PANTHER" id="PTHR48099">
    <property type="entry name" value="C-1-TETRAHYDROFOLATE SYNTHASE, CYTOPLASMIC-RELATED"/>
    <property type="match status" value="1"/>
</dbReference>
<keyword evidence="7 13" id="KW-0521">NADP</keyword>
<comment type="function">
    <text evidence="13">Catalyzes the oxidation of 5,10-methylenetetrahydrofolate to 5,10-methenyltetrahydrofolate and then the hydrolysis of 5,10-methenyltetrahydrofolate to 10-formyltetrahydrofolate.</text>
</comment>
<keyword evidence="6 13" id="KW-0378">Hydrolase</keyword>
<dbReference type="InterPro" id="IPR020631">
    <property type="entry name" value="THF_DH/CycHdrlase_NAD-bd_dom"/>
</dbReference>
<dbReference type="EMBL" id="QNRO01000020">
    <property type="protein sequence ID" value="RBP26000.1"/>
    <property type="molecule type" value="Genomic_DNA"/>
</dbReference>
<dbReference type="CDD" id="cd01080">
    <property type="entry name" value="NAD_bind_m-THF_DH_Cyclohyd"/>
    <property type="match status" value="1"/>
</dbReference>
<keyword evidence="5 13" id="KW-0658">Purine biosynthesis</keyword>
<evidence type="ECO:0000256" key="3">
    <source>
        <dbReference type="ARBA" id="ARBA00022563"/>
    </source>
</evidence>
<dbReference type="HAMAP" id="MF_01576">
    <property type="entry name" value="THF_DHG_CYH"/>
    <property type="match status" value="1"/>
</dbReference>
<evidence type="ECO:0000256" key="1">
    <source>
        <dbReference type="ARBA" id="ARBA00004777"/>
    </source>
</evidence>
<dbReference type="FunFam" id="3.40.50.720:FF:000006">
    <property type="entry name" value="Bifunctional protein FolD"/>
    <property type="match status" value="1"/>
</dbReference>
<feature type="domain" description="Tetrahydrofolate dehydrogenase/cyclohydrolase NAD(P)-binding" evidence="15">
    <location>
        <begin position="173"/>
        <end position="313"/>
    </location>
</feature>
<dbReference type="SUPFAM" id="SSF53223">
    <property type="entry name" value="Aminoacid dehydrogenase-like, N-terminal domain"/>
    <property type="match status" value="1"/>
</dbReference>
<dbReference type="PRINTS" id="PR00085">
    <property type="entry name" value="THFDHDRGNASE"/>
</dbReference>
<dbReference type="GO" id="GO:0004488">
    <property type="term" value="F:methylenetetrahydrofolate dehydrogenase (NADP+) activity"/>
    <property type="evidence" value="ECO:0007669"/>
    <property type="project" value="UniProtKB-UniRule"/>
</dbReference>
<evidence type="ECO:0000256" key="7">
    <source>
        <dbReference type="ARBA" id="ARBA00022857"/>
    </source>
</evidence>
<dbReference type="InterPro" id="IPR036291">
    <property type="entry name" value="NAD(P)-bd_dom_sf"/>
</dbReference>
<evidence type="ECO:0000313" key="16">
    <source>
        <dbReference type="EMBL" id="RBP26000.1"/>
    </source>
</evidence>
<evidence type="ECO:0000256" key="12">
    <source>
        <dbReference type="ARBA" id="ARBA00036357"/>
    </source>
</evidence>
<dbReference type="Gene3D" id="3.40.50.720">
    <property type="entry name" value="NAD(P)-binding Rossmann-like Domain"/>
    <property type="match status" value="1"/>
</dbReference>
<dbReference type="InterPro" id="IPR020630">
    <property type="entry name" value="THF_DH/CycHdrlase_cat_dom"/>
</dbReference>
<dbReference type="NCBIfam" id="NF008058">
    <property type="entry name" value="PRK10792.1"/>
    <property type="match status" value="1"/>
</dbReference>
<dbReference type="GO" id="GO:0000105">
    <property type="term" value="P:L-histidine biosynthetic process"/>
    <property type="evidence" value="ECO:0007669"/>
    <property type="project" value="UniProtKB-KW"/>
</dbReference>
<feature type="binding site" evidence="13">
    <location>
        <position position="265"/>
    </location>
    <ligand>
        <name>NADP(+)</name>
        <dbReference type="ChEBI" id="CHEBI:58349"/>
    </ligand>
</feature>
<gene>
    <name evidence="13" type="primary">folD</name>
    <name evidence="16" type="ORF">DET50_12053</name>
</gene>
<keyword evidence="8 13" id="KW-0560">Oxidoreductase</keyword>
<dbReference type="SUPFAM" id="SSF51735">
    <property type="entry name" value="NAD(P)-binding Rossmann-fold domains"/>
    <property type="match status" value="1"/>
</dbReference>
<evidence type="ECO:0000256" key="13">
    <source>
        <dbReference type="HAMAP-Rule" id="MF_01576"/>
    </source>
</evidence>
<accession>A0A366GHZ3</accession>
<comment type="catalytic activity">
    <reaction evidence="13">
        <text>(6R)-5,10-methylene-5,6,7,8-tetrahydrofolate + NADP(+) = (6R)-5,10-methenyltetrahydrofolate + NADPH</text>
        <dbReference type="Rhea" id="RHEA:22812"/>
        <dbReference type="ChEBI" id="CHEBI:15636"/>
        <dbReference type="ChEBI" id="CHEBI:57455"/>
        <dbReference type="ChEBI" id="CHEBI:57783"/>
        <dbReference type="ChEBI" id="CHEBI:58349"/>
        <dbReference type="EC" id="1.5.1.5"/>
    </reaction>
</comment>
<dbReference type="InterPro" id="IPR000672">
    <property type="entry name" value="THF_DH/CycHdrlase"/>
</dbReference>
<keyword evidence="9 13" id="KW-0368">Histidine biosynthesis</keyword>
<feature type="binding site" evidence="13">
    <location>
        <begin position="199"/>
        <end position="201"/>
    </location>
    <ligand>
        <name>NADP(+)</name>
        <dbReference type="ChEBI" id="CHEBI:58349"/>
    </ligand>
</feature>
<keyword evidence="11 13" id="KW-0511">Multifunctional enzyme</keyword>
<dbReference type="STRING" id="379482.SAMN04487961_1173"/>
<dbReference type="EC" id="3.5.4.9" evidence="13"/>
<comment type="catalytic activity">
    <reaction evidence="12 13">
        <text>(6R)-5,10-methenyltetrahydrofolate + H2O = (6R)-10-formyltetrahydrofolate + H(+)</text>
        <dbReference type="Rhea" id="RHEA:23700"/>
        <dbReference type="ChEBI" id="CHEBI:15377"/>
        <dbReference type="ChEBI" id="CHEBI:15378"/>
        <dbReference type="ChEBI" id="CHEBI:57455"/>
        <dbReference type="ChEBI" id="CHEBI:195366"/>
        <dbReference type="EC" id="3.5.4.9"/>
    </reaction>
</comment>
<evidence type="ECO:0000256" key="8">
    <source>
        <dbReference type="ARBA" id="ARBA00023002"/>
    </source>
</evidence>
<dbReference type="GO" id="GO:0035999">
    <property type="term" value="P:tetrahydrofolate interconversion"/>
    <property type="evidence" value="ECO:0007669"/>
    <property type="project" value="UniProtKB-UniRule"/>
</dbReference>